<evidence type="ECO:0000256" key="4">
    <source>
        <dbReference type="ARBA" id="ARBA00023136"/>
    </source>
</evidence>
<sequence>MTLAGGTSHVPSLLRTEWSLMVYSKDPEPASQRQASESSSQENAKSGCGNGAENAKEDRVTVVDWDGPDDPNNPKNWTSKRKWSATLIVSCIAFVTPAASSIISPASQQVAEEFGITSDVLLSMITSVYVLGFGEQILHIFNFASKPKFTTRSLGPSAHWASQRVRVPSYHLLAVVLVDLPTNPVWNLACGFSQTTAQLIIFRLLAGMGGSAPLSIGGAVVGDTFHPEERGRAIALYSLGPVLGPAVGPVAGGWIAEKTTWRWVFWATSICNAIVLVVSFSLQETYAPVLLERKARRLVKESSATPNSGSVEKGQDQSLDQADWKASRKHFRTIYEGSVDRRQI</sequence>
<keyword evidence="4 6" id="KW-0472">Membrane</keyword>
<evidence type="ECO:0000313" key="8">
    <source>
        <dbReference type="EMBL" id="KAL0570378.1"/>
    </source>
</evidence>
<feature type="transmembrane region" description="Helical" evidence="6">
    <location>
        <begin position="124"/>
        <end position="144"/>
    </location>
</feature>
<dbReference type="Pfam" id="PF07690">
    <property type="entry name" value="MFS_1"/>
    <property type="match status" value="1"/>
</dbReference>
<organism evidence="8 9">
    <name type="scientific">Marasmius crinis-equi</name>
    <dbReference type="NCBI Taxonomy" id="585013"/>
    <lineage>
        <taxon>Eukaryota</taxon>
        <taxon>Fungi</taxon>
        <taxon>Dikarya</taxon>
        <taxon>Basidiomycota</taxon>
        <taxon>Agaricomycotina</taxon>
        <taxon>Agaricomycetes</taxon>
        <taxon>Agaricomycetidae</taxon>
        <taxon>Agaricales</taxon>
        <taxon>Marasmiineae</taxon>
        <taxon>Marasmiaceae</taxon>
        <taxon>Marasmius</taxon>
    </lineage>
</organism>
<feature type="transmembrane region" description="Helical" evidence="6">
    <location>
        <begin position="234"/>
        <end position="256"/>
    </location>
</feature>
<comment type="subcellular location">
    <subcellularLocation>
        <location evidence="1">Membrane</location>
        <topology evidence="1">Multi-pass membrane protein</topology>
    </subcellularLocation>
</comment>
<dbReference type="Proteomes" id="UP001465976">
    <property type="component" value="Unassembled WGS sequence"/>
</dbReference>
<feature type="transmembrane region" description="Helical" evidence="6">
    <location>
        <begin position="200"/>
        <end position="222"/>
    </location>
</feature>
<evidence type="ECO:0000256" key="3">
    <source>
        <dbReference type="ARBA" id="ARBA00022989"/>
    </source>
</evidence>
<evidence type="ECO:0000256" key="1">
    <source>
        <dbReference type="ARBA" id="ARBA00004141"/>
    </source>
</evidence>
<dbReference type="EMBL" id="JBAHYK010000946">
    <property type="protein sequence ID" value="KAL0570378.1"/>
    <property type="molecule type" value="Genomic_DNA"/>
</dbReference>
<accession>A0ABR3F586</accession>
<name>A0ABR3F586_9AGAR</name>
<evidence type="ECO:0000256" key="2">
    <source>
        <dbReference type="ARBA" id="ARBA00022692"/>
    </source>
</evidence>
<feature type="compositionally biased region" description="Polar residues" evidence="5">
    <location>
        <begin position="302"/>
        <end position="320"/>
    </location>
</feature>
<dbReference type="InterPro" id="IPR020846">
    <property type="entry name" value="MFS_dom"/>
</dbReference>
<feature type="transmembrane region" description="Helical" evidence="6">
    <location>
        <begin position="83"/>
        <end position="104"/>
    </location>
</feature>
<feature type="compositionally biased region" description="Low complexity" evidence="5">
    <location>
        <begin position="29"/>
        <end position="46"/>
    </location>
</feature>
<reference evidence="8 9" key="1">
    <citation type="submission" date="2024-02" db="EMBL/GenBank/DDBJ databases">
        <title>A draft genome for the cacao thread blight pathogen Marasmius crinis-equi.</title>
        <authorList>
            <person name="Cohen S.P."/>
            <person name="Baruah I.K."/>
            <person name="Amoako-Attah I."/>
            <person name="Bukari Y."/>
            <person name="Meinhardt L.W."/>
            <person name="Bailey B.A."/>
        </authorList>
    </citation>
    <scope>NUCLEOTIDE SEQUENCE [LARGE SCALE GENOMIC DNA]</scope>
    <source>
        <strain evidence="8 9">GH-76</strain>
    </source>
</reference>
<dbReference type="InterPro" id="IPR036259">
    <property type="entry name" value="MFS_trans_sf"/>
</dbReference>
<feature type="domain" description="Major facilitator superfamily (MFS) profile" evidence="7">
    <location>
        <begin position="85"/>
        <end position="344"/>
    </location>
</feature>
<dbReference type="PANTHER" id="PTHR23502:SF60">
    <property type="entry name" value="MAJOR FACILITATOR SUPERFAMILY (MFS) PROFILE DOMAIN-CONTAINING PROTEIN-RELATED"/>
    <property type="match status" value="1"/>
</dbReference>
<dbReference type="Gene3D" id="1.20.1250.20">
    <property type="entry name" value="MFS general substrate transporter like domains"/>
    <property type="match status" value="1"/>
</dbReference>
<dbReference type="PANTHER" id="PTHR23502">
    <property type="entry name" value="MAJOR FACILITATOR SUPERFAMILY"/>
    <property type="match status" value="1"/>
</dbReference>
<dbReference type="SUPFAM" id="SSF103473">
    <property type="entry name" value="MFS general substrate transporter"/>
    <property type="match status" value="2"/>
</dbReference>
<comment type="caution">
    <text evidence="8">The sequence shown here is derived from an EMBL/GenBank/DDBJ whole genome shotgun (WGS) entry which is preliminary data.</text>
</comment>
<protein>
    <recommendedName>
        <fullName evidence="7">Major facilitator superfamily (MFS) profile domain-containing protein</fullName>
    </recommendedName>
</protein>
<proteinExistence type="predicted"/>
<keyword evidence="3 6" id="KW-1133">Transmembrane helix</keyword>
<keyword evidence="2 6" id="KW-0812">Transmembrane</keyword>
<evidence type="ECO:0000256" key="6">
    <source>
        <dbReference type="SAM" id="Phobius"/>
    </source>
</evidence>
<gene>
    <name evidence="8" type="ORF">V5O48_011582</name>
</gene>
<keyword evidence="9" id="KW-1185">Reference proteome</keyword>
<feature type="region of interest" description="Disordered" evidence="5">
    <location>
        <begin position="302"/>
        <end position="324"/>
    </location>
</feature>
<feature type="transmembrane region" description="Helical" evidence="6">
    <location>
        <begin position="263"/>
        <end position="282"/>
    </location>
</feature>
<dbReference type="PROSITE" id="PS50850">
    <property type="entry name" value="MFS"/>
    <property type="match status" value="1"/>
</dbReference>
<dbReference type="InterPro" id="IPR011701">
    <property type="entry name" value="MFS"/>
</dbReference>
<evidence type="ECO:0000259" key="7">
    <source>
        <dbReference type="PROSITE" id="PS50850"/>
    </source>
</evidence>
<evidence type="ECO:0000256" key="5">
    <source>
        <dbReference type="SAM" id="MobiDB-lite"/>
    </source>
</evidence>
<evidence type="ECO:0000313" key="9">
    <source>
        <dbReference type="Proteomes" id="UP001465976"/>
    </source>
</evidence>
<feature type="region of interest" description="Disordered" evidence="5">
    <location>
        <begin position="25"/>
        <end position="57"/>
    </location>
</feature>